<reference evidence="1" key="1">
    <citation type="journal article" date="2021" name="Proc. Natl. Acad. Sci. U.S.A.">
        <title>A Catalog of Tens of Thousands of Viruses from Human Metagenomes Reveals Hidden Associations with Chronic Diseases.</title>
        <authorList>
            <person name="Tisza M.J."/>
            <person name="Buck C.B."/>
        </authorList>
    </citation>
    <scope>NUCLEOTIDE SEQUENCE</scope>
    <source>
        <strain evidence="1">Ctvns3</strain>
    </source>
</reference>
<organism evidence="1">
    <name type="scientific">Myoviridae sp. ctvns3</name>
    <dbReference type="NCBI Taxonomy" id="2825204"/>
    <lineage>
        <taxon>Viruses</taxon>
        <taxon>Duplodnaviria</taxon>
        <taxon>Heunggongvirae</taxon>
        <taxon>Uroviricota</taxon>
        <taxon>Caudoviricetes</taxon>
    </lineage>
</organism>
<accession>A0A8S5PD40</accession>
<proteinExistence type="predicted"/>
<name>A0A8S5PD40_9CAUD</name>
<dbReference type="EMBL" id="BK015391">
    <property type="protein sequence ID" value="DAE04592.1"/>
    <property type="molecule type" value="Genomic_DNA"/>
</dbReference>
<sequence>MRLIDADKFKGKVIASHTGSGVIKLIAIDDVPTAFDPDKIVEQLNDKFRVVRTDEDLEWNRAMDEAITIVKGGGADERS</sequence>
<protein>
    <submittedName>
        <fullName evidence="1">Uncharacterized protein</fullName>
    </submittedName>
</protein>
<evidence type="ECO:0000313" key="1">
    <source>
        <dbReference type="EMBL" id="DAE04592.1"/>
    </source>
</evidence>